<accession>A0A7J6X778</accession>
<dbReference type="AlphaFoldDB" id="A0A7J6X778"/>
<name>A0A7J6X778_THATH</name>
<dbReference type="PANTHER" id="PTHR37701">
    <property type="entry name" value="METHYL-CPG-BINDING DOMAIN-CONTAINING PROTEIN 8"/>
    <property type="match status" value="1"/>
</dbReference>
<comment type="caution">
    <text evidence="1">The sequence shown here is derived from an EMBL/GenBank/DDBJ whole genome shotgun (WGS) entry which is preliminary data.</text>
</comment>
<proteinExistence type="predicted"/>
<dbReference type="PANTHER" id="PTHR37701:SF17">
    <property type="entry name" value="METHYL BINDING DOMAIN117"/>
    <property type="match status" value="1"/>
</dbReference>
<sequence>MEIVNRNGVIVDLVVLGIGVDLYGPELNRKSIGLTMEEELLAFFRELKGQWGSRREKDK</sequence>
<evidence type="ECO:0000313" key="2">
    <source>
        <dbReference type="Proteomes" id="UP000554482"/>
    </source>
</evidence>
<dbReference type="EMBL" id="JABWDY010003916">
    <property type="protein sequence ID" value="KAF5205554.1"/>
    <property type="molecule type" value="Genomic_DNA"/>
</dbReference>
<dbReference type="Proteomes" id="UP000554482">
    <property type="component" value="Unassembled WGS sequence"/>
</dbReference>
<organism evidence="1 2">
    <name type="scientific">Thalictrum thalictroides</name>
    <name type="common">Rue-anemone</name>
    <name type="synonym">Anemone thalictroides</name>
    <dbReference type="NCBI Taxonomy" id="46969"/>
    <lineage>
        <taxon>Eukaryota</taxon>
        <taxon>Viridiplantae</taxon>
        <taxon>Streptophyta</taxon>
        <taxon>Embryophyta</taxon>
        <taxon>Tracheophyta</taxon>
        <taxon>Spermatophyta</taxon>
        <taxon>Magnoliopsida</taxon>
        <taxon>Ranunculales</taxon>
        <taxon>Ranunculaceae</taxon>
        <taxon>Thalictroideae</taxon>
        <taxon>Thalictrum</taxon>
    </lineage>
</organism>
<keyword evidence="2" id="KW-1185">Reference proteome</keyword>
<dbReference type="OrthoDB" id="1675150at2759"/>
<gene>
    <name evidence="1" type="ORF">FRX31_004860</name>
</gene>
<evidence type="ECO:0000313" key="1">
    <source>
        <dbReference type="EMBL" id="KAF5205554.1"/>
    </source>
</evidence>
<protein>
    <submittedName>
        <fullName evidence="1">Uncharacterized protein</fullName>
    </submittedName>
</protein>
<dbReference type="InterPro" id="IPR037472">
    <property type="entry name" value="MBD8"/>
</dbReference>
<reference evidence="1 2" key="1">
    <citation type="submission" date="2020-06" db="EMBL/GenBank/DDBJ databases">
        <title>Transcriptomic and genomic resources for Thalictrum thalictroides and T. hernandezii: Facilitating candidate gene discovery in an emerging model plant lineage.</title>
        <authorList>
            <person name="Arias T."/>
            <person name="Riano-Pachon D.M."/>
            <person name="Di Stilio V.S."/>
        </authorList>
    </citation>
    <scope>NUCLEOTIDE SEQUENCE [LARGE SCALE GENOMIC DNA]</scope>
    <source>
        <strain evidence="2">cv. WT478/WT964</strain>
        <tissue evidence="1">Leaves</tissue>
    </source>
</reference>